<evidence type="ECO:0000256" key="3">
    <source>
        <dbReference type="ARBA" id="ARBA00023080"/>
    </source>
</evidence>
<proteinExistence type="inferred from homology"/>
<evidence type="ECO:0000256" key="1">
    <source>
        <dbReference type="ARBA" id="ARBA00011407"/>
    </source>
</evidence>
<name>K1R0L0_MAGGI</name>
<dbReference type="EC" id="3.2.2.-" evidence="6"/>
<feature type="binding site" description="in other chain" evidence="6">
    <location>
        <position position="76"/>
    </location>
    <ligand>
        <name>substrate</name>
        <note>ligand shared between homodimeric partners</note>
    </ligand>
</feature>
<dbReference type="SUPFAM" id="SSF52309">
    <property type="entry name" value="N-(deoxy)ribosyltransferase-like"/>
    <property type="match status" value="1"/>
</dbReference>
<accession>K1R0L0</accession>
<keyword evidence="4 6" id="KW-0326">Glycosidase</keyword>
<dbReference type="GO" id="GO:0006163">
    <property type="term" value="P:purine nucleotide metabolic process"/>
    <property type="evidence" value="ECO:0007669"/>
    <property type="project" value="UniProtKB-ARBA"/>
</dbReference>
<evidence type="ECO:0000256" key="6">
    <source>
        <dbReference type="HAMAP-Rule" id="MF_03036"/>
    </source>
</evidence>
<dbReference type="EMBL" id="JH817726">
    <property type="protein sequence ID" value="EKC34605.1"/>
    <property type="molecule type" value="Genomic_DNA"/>
</dbReference>
<dbReference type="GO" id="GO:0042802">
    <property type="term" value="F:identical protein binding"/>
    <property type="evidence" value="ECO:0007669"/>
    <property type="project" value="UniProtKB-ARBA"/>
</dbReference>
<protein>
    <recommendedName>
        <fullName evidence="6">Putative 2'-deoxynucleoside 5'-phosphate N-hydrolase 1</fullName>
        <ecNumber evidence="6">3.2.2.-</ecNumber>
    </recommendedName>
</protein>
<comment type="catalytic activity">
    <reaction evidence="6">
        <text>a pyrimidine 2'-deoxyribonucleoside 5'-phosphate + H2O = a pyrimidine nucleobase + 2-deoxy-D-ribose 5-phosphate</text>
        <dbReference type="Rhea" id="RHEA:57852"/>
        <dbReference type="ChEBI" id="CHEBI:15377"/>
        <dbReference type="ChEBI" id="CHEBI:26432"/>
        <dbReference type="ChEBI" id="CHEBI:62877"/>
        <dbReference type="ChEBI" id="CHEBI:142209"/>
    </reaction>
</comment>
<dbReference type="FunFam" id="3.40.50.450:FF:000019">
    <property type="entry name" value="2'-deoxynucleoside 5'-phosphate N-hydrolase 1"/>
    <property type="match status" value="1"/>
</dbReference>
<comment type="catalytic activity">
    <reaction evidence="6">
        <text>a purine 2'-deoxyribonucleoside 5'-phosphate + H2O = a purine nucleobase + 2-deoxy-D-ribose 5-phosphate</text>
        <dbReference type="Rhea" id="RHEA:51132"/>
        <dbReference type="ChEBI" id="CHEBI:15377"/>
        <dbReference type="ChEBI" id="CHEBI:26386"/>
        <dbReference type="ChEBI" id="CHEBI:62877"/>
        <dbReference type="ChEBI" id="CHEBI:142198"/>
    </reaction>
</comment>
<dbReference type="GO" id="GO:0005634">
    <property type="term" value="C:nucleus"/>
    <property type="evidence" value="ECO:0007669"/>
    <property type="project" value="UniProtKB-SubCell"/>
</dbReference>
<gene>
    <name evidence="7" type="ORF">CGI_10004631</name>
</gene>
<evidence type="ECO:0000256" key="4">
    <source>
        <dbReference type="ARBA" id="ARBA00023295"/>
    </source>
</evidence>
<comment type="subunit">
    <text evidence="1 6">Monomer and homodimer.</text>
</comment>
<comment type="subcellular location">
    <subcellularLocation>
        <location evidence="6">Cytoplasm</location>
    </subcellularLocation>
    <subcellularLocation>
        <location evidence="6">Nucleus</location>
    </subcellularLocation>
</comment>
<keyword evidence="2 6" id="KW-0378">Hydrolase</keyword>
<evidence type="ECO:0000313" key="7">
    <source>
        <dbReference type="EMBL" id="EKC34605.1"/>
    </source>
</evidence>
<dbReference type="PANTHER" id="PTHR15364">
    <property type="entry name" value="2'-DEOXYNUCLEOSIDE 5'-PHOSPHATE N-HYDROLASE 1"/>
    <property type="match status" value="1"/>
</dbReference>
<keyword evidence="3 6" id="KW-0546">Nucleotide metabolism</keyword>
<comment type="function">
    <text evidence="6">Catalyzes the cleavage of the N-glycosidic bond of deoxyribonucleoside 5'-monophosphates to yield deoxyribose 5-phosphate and a purine or pyrimidine base.</text>
</comment>
<dbReference type="GO" id="GO:0009159">
    <property type="term" value="P:deoxyribonucleoside monophosphate catabolic process"/>
    <property type="evidence" value="ECO:0007669"/>
    <property type="project" value="InterPro"/>
</dbReference>
<sequence>MGRVVNSFGPTRLGRGVNRPGPRCRWAEMSVYLNFKALETDRDRFCNSFKIRNMSENRKIYFAGSIRGGRQDADLYLRIVEQLKTYGTVLTEHVASPTVETDEDKTGLTDVQIHDRDMDWLNQSDVLVAEVTQPSLGVGYEIGRAVALGKVIICLFRPDSGKKISAMISGAVGEKFFVYNYKEEQVPEILAKHLK</sequence>
<comment type="similarity">
    <text evidence="6">Belongs to the 2'-deoxynucleoside 5'-phosphate N-hydrolase 1 family.</text>
</comment>
<dbReference type="InParanoid" id="K1R0L0"/>
<feature type="binding site" evidence="6">
    <location>
        <begin position="165"/>
        <end position="167"/>
    </location>
    <ligand>
        <name>substrate</name>
        <note>ligand shared between homodimeric partners</note>
    </ligand>
</feature>
<comment type="caution">
    <text evidence="6">Lacks conserved residue(s) required for the propagation of feature annotation.</text>
</comment>
<dbReference type="InterPro" id="IPR051239">
    <property type="entry name" value="2'-dNMP_N-hydrolase"/>
</dbReference>
<dbReference type="InterPro" id="IPR007710">
    <property type="entry name" value="Nucleoside_deoxyribTrfase"/>
</dbReference>
<dbReference type="GO" id="GO:0070694">
    <property type="term" value="F:5-hydroxymethyl-dUMP N-hydrolase activity"/>
    <property type="evidence" value="ECO:0007669"/>
    <property type="project" value="InterPro"/>
</dbReference>
<organism evidence="7">
    <name type="scientific">Magallana gigas</name>
    <name type="common">Pacific oyster</name>
    <name type="synonym">Crassostrea gigas</name>
    <dbReference type="NCBI Taxonomy" id="29159"/>
    <lineage>
        <taxon>Eukaryota</taxon>
        <taxon>Metazoa</taxon>
        <taxon>Spiralia</taxon>
        <taxon>Lophotrochozoa</taxon>
        <taxon>Mollusca</taxon>
        <taxon>Bivalvia</taxon>
        <taxon>Autobranchia</taxon>
        <taxon>Pteriomorphia</taxon>
        <taxon>Ostreida</taxon>
        <taxon>Ostreoidea</taxon>
        <taxon>Ostreidae</taxon>
        <taxon>Magallana</taxon>
    </lineage>
</organism>
<dbReference type="InterPro" id="IPR028607">
    <property type="entry name" value="DNPH1"/>
</dbReference>
<keyword evidence="6" id="KW-0539">Nucleus</keyword>
<dbReference type="GO" id="GO:0009116">
    <property type="term" value="P:nucleoside metabolic process"/>
    <property type="evidence" value="ECO:0007669"/>
    <property type="project" value="UniProtKB-UniRule"/>
</dbReference>
<dbReference type="HAMAP" id="MF_03036">
    <property type="entry name" value="Nuc_phosphate_hydrolase"/>
    <property type="match status" value="1"/>
</dbReference>
<evidence type="ECO:0000256" key="2">
    <source>
        <dbReference type="ARBA" id="ARBA00022801"/>
    </source>
</evidence>
<dbReference type="AlphaFoldDB" id="K1R0L0"/>
<dbReference type="Pfam" id="PF05014">
    <property type="entry name" value="Nuc_deoxyrib_tr"/>
    <property type="match status" value="1"/>
</dbReference>
<comment type="catalytic activity">
    <reaction evidence="5">
        <text>5-hydroxymethyl-dUMP + H2O = 5-hydroxymethyluracil + 2-deoxy-D-ribose 5-phosphate</text>
        <dbReference type="Rhea" id="RHEA:77099"/>
        <dbReference type="ChEBI" id="CHEBI:15377"/>
        <dbReference type="ChEBI" id="CHEBI:16964"/>
        <dbReference type="ChEBI" id="CHEBI:62877"/>
        <dbReference type="ChEBI" id="CHEBI:90409"/>
    </reaction>
    <physiologicalReaction direction="left-to-right" evidence="5">
        <dbReference type="Rhea" id="RHEA:77100"/>
    </physiologicalReaction>
</comment>
<dbReference type="PANTHER" id="PTHR15364:SF0">
    <property type="entry name" value="2'-DEOXYNUCLEOSIDE 5'-PHOSPHATE N-HYDROLASE 1"/>
    <property type="match status" value="1"/>
</dbReference>
<feature type="binding site" description="in other chain" evidence="6">
    <location>
        <position position="141"/>
    </location>
    <ligand>
        <name>substrate</name>
        <note>ligand shared between homodimeric partners</note>
    </ligand>
</feature>
<dbReference type="Gene3D" id="3.40.50.450">
    <property type="match status" value="1"/>
</dbReference>
<keyword evidence="6" id="KW-0963">Cytoplasm</keyword>
<dbReference type="HOGENOM" id="CLU_100069_1_0_1"/>
<dbReference type="GO" id="GO:0005737">
    <property type="term" value="C:cytoplasm"/>
    <property type="evidence" value="ECO:0007669"/>
    <property type="project" value="UniProtKB-SubCell"/>
</dbReference>
<evidence type="ECO:0000256" key="5">
    <source>
        <dbReference type="ARBA" id="ARBA00047460"/>
    </source>
</evidence>
<reference evidence="7" key="1">
    <citation type="journal article" date="2012" name="Nature">
        <title>The oyster genome reveals stress adaptation and complexity of shell formation.</title>
        <authorList>
            <person name="Zhang G."/>
            <person name="Fang X."/>
            <person name="Guo X."/>
            <person name="Li L."/>
            <person name="Luo R."/>
            <person name="Xu F."/>
            <person name="Yang P."/>
            <person name="Zhang L."/>
            <person name="Wang X."/>
            <person name="Qi H."/>
            <person name="Xiong Z."/>
            <person name="Que H."/>
            <person name="Xie Y."/>
            <person name="Holland P.W."/>
            <person name="Paps J."/>
            <person name="Zhu Y."/>
            <person name="Wu F."/>
            <person name="Chen Y."/>
            <person name="Wang J."/>
            <person name="Peng C."/>
            <person name="Meng J."/>
            <person name="Yang L."/>
            <person name="Liu J."/>
            <person name="Wen B."/>
            <person name="Zhang N."/>
            <person name="Huang Z."/>
            <person name="Zhu Q."/>
            <person name="Feng Y."/>
            <person name="Mount A."/>
            <person name="Hedgecock D."/>
            <person name="Xu Z."/>
            <person name="Liu Y."/>
            <person name="Domazet-Loso T."/>
            <person name="Du Y."/>
            <person name="Sun X."/>
            <person name="Zhang S."/>
            <person name="Liu B."/>
            <person name="Cheng P."/>
            <person name="Jiang X."/>
            <person name="Li J."/>
            <person name="Fan D."/>
            <person name="Wang W."/>
            <person name="Fu W."/>
            <person name="Wang T."/>
            <person name="Wang B."/>
            <person name="Zhang J."/>
            <person name="Peng Z."/>
            <person name="Li Y."/>
            <person name="Li N."/>
            <person name="Wang J."/>
            <person name="Chen M."/>
            <person name="He Y."/>
            <person name="Tan F."/>
            <person name="Song X."/>
            <person name="Zheng Q."/>
            <person name="Huang R."/>
            <person name="Yang H."/>
            <person name="Du X."/>
            <person name="Chen L."/>
            <person name="Yang M."/>
            <person name="Gaffney P.M."/>
            <person name="Wang S."/>
            <person name="Luo L."/>
            <person name="She Z."/>
            <person name="Ming Y."/>
            <person name="Huang W."/>
            <person name="Zhang S."/>
            <person name="Huang B."/>
            <person name="Zhang Y."/>
            <person name="Qu T."/>
            <person name="Ni P."/>
            <person name="Miao G."/>
            <person name="Wang J."/>
            <person name="Wang Q."/>
            <person name="Steinberg C.E."/>
            <person name="Wang H."/>
            <person name="Li N."/>
            <person name="Qian L."/>
            <person name="Zhang G."/>
            <person name="Li Y."/>
            <person name="Yang H."/>
            <person name="Liu X."/>
            <person name="Wang J."/>
            <person name="Yin Y."/>
            <person name="Wang J."/>
        </authorList>
    </citation>
    <scope>NUCLEOTIDE SEQUENCE [LARGE SCALE GENOMIC DNA]</scope>
    <source>
        <strain evidence="7">05x7-T-G4-1.051#20</strain>
    </source>
</reference>